<dbReference type="RefSeq" id="WP_013111948.1">
    <property type="nucleotide sequence ID" value="NC_014148.1"/>
</dbReference>
<gene>
    <name evidence="2" type="ordered locus">Plim_3705</name>
</gene>
<evidence type="ECO:0000256" key="1">
    <source>
        <dbReference type="SAM" id="SignalP"/>
    </source>
</evidence>
<dbReference type="AlphaFoldDB" id="D5SWC4"/>
<proteinExistence type="predicted"/>
<dbReference type="Proteomes" id="UP000002220">
    <property type="component" value="Chromosome"/>
</dbReference>
<dbReference type="HOGENOM" id="CLU_2317773_0_0_0"/>
<keyword evidence="1" id="KW-0732">Signal</keyword>
<feature type="chain" id="PRO_5003076277" evidence="1">
    <location>
        <begin position="34"/>
        <end position="99"/>
    </location>
</feature>
<organism evidence="2 3">
    <name type="scientific">Planctopirus limnophila (strain ATCC 43296 / DSM 3776 / IFAM 1008 / Mu 290)</name>
    <name type="common">Planctomyces limnophilus</name>
    <dbReference type="NCBI Taxonomy" id="521674"/>
    <lineage>
        <taxon>Bacteria</taxon>
        <taxon>Pseudomonadati</taxon>
        <taxon>Planctomycetota</taxon>
        <taxon>Planctomycetia</taxon>
        <taxon>Planctomycetales</taxon>
        <taxon>Planctomycetaceae</taxon>
        <taxon>Planctopirus</taxon>
    </lineage>
</organism>
<evidence type="ECO:0000313" key="3">
    <source>
        <dbReference type="Proteomes" id="UP000002220"/>
    </source>
</evidence>
<dbReference type="KEGG" id="plm:Plim_3705"/>
<accession>D5SWC4</accession>
<evidence type="ECO:0000313" key="2">
    <source>
        <dbReference type="EMBL" id="ADG69517.1"/>
    </source>
</evidence>
<dbReference type="STRING" id="521674.Plim_3705"/>
<name>D5SWC4_PLAL2</name>
<keyword evidence="3" id="KW-1185">Reference proteome</keyword>
<feature type="signal peptide" evidence="1">
    <location>
        <begin position="1"/>
        <end position="33"/>
    </location>
</feature>
<dbReference type="EMBL" id="CP001744">
    <property type="protein sequence ID" value="ADG69517.1"/>
    <property type="molecule type" value="Genomic_DNA"/>
</dbReference>
<protein>
    <submittedName>
        <fullName evidence="2">Uncharacterized protein</fullName>
    </submittedName>
</protein>
<reference evidence="2 3" key="1">
    <citation type="journal article" date="2010" name="Stand. Genomic Sci.">
        <title>Complete genome sequence of Planctomyces limnophilus type strain (Mu 290).</title>
        <authorList>
            <person name="Labutti K."/>
            <person name="Sikorski J."/>
            <person name="Schneider S."/>
            <person name="Nolan M."/>
            <person name="Lucas S."/>
            <person name="Glavina Del Rio T."/>
            <person name="Tice H."/>
            <person name="Cheng J.F."/>
            <person name="Goodwin L."/>
            <person name="Pitluck S."/>
            <person name="Liolios K."/>
            <person name="Ivanova N."/>
            <person name="Mavromatis K."/>
            <person name="Mikhailova N."/>
            <person name="Pati A."/>
            <person name="Chen A."/>
            <person name="Palaniappan K."/>
            <person name="Land M."/>
            <person name="Hauser L."/>
            <person name="Chang Y.J."/>
            <person name="Jeffries C.D."/>
            <person name="Tindall B.J."/>
            <person name="Rohde M."/>
            <person name="Goker M."/>
            <person name="Woyke T."/>
            <person name="Bristow J."/>
            <person name="Eisen J.A."/>
            <person name="Markowitz V."/>
            <person name="Hugenholtz P."/>
            <person name="Kyrpides N.C."/>
            <person name="Klenk H.P."/>
            <person name="Lapidus A."/>
        </authorList>
    </citation>
    <scope>NUCLEOTIDE SEQUENCE [LARGE SCALE GENOMIC DNA]</scope>
    <source>
        <strain evidence="3">ATCC 43296 / DSM 3776 / IFAM 1008 / 290</strain>
    </source>
</reference>
<sequence>MNLCLRFVTSTVMGLNLAAILLAAILALPAAYADEDPIDEEGGDEGGTIGLVPECTRNCDCVTLPNENGEPCNSFGPGYCLTQCFCVGSIPTRLQCHNQ</sequence>